<protein>
    <submittedName>
        <fullName evidence="2">DNA-damage-inducible protein D</fullName>
    </submittedName>
</protein>
<gene>
    <name evidence="2" type="ORF">LX69_01937</name>
</gene>
<name>A0A2W7NZ15_9BACT</name>
<proteinExistence type="predicted"/>
<feature type="domain" description="Bro-N" evidence="1">
    <location>
        <begin position="21"/>
        <end position="112"/>
    </location>
</feature>
<reference evidence="2 3" key="1">
    <citation type="submission" date="2018-06" db="EMBL/GenBank/DDBJ databases">
        <title>Genomic Encyclopedia of Archaeal and Bacterial Type Strains, Phase II (KMG-II): from individual species to whole genera.</title>
        <authorList>
            <person name="Goeker M."/>
        </authorList>
    </citation>
    <scope>NUCLEOTIDE SEQUENCE [LARGE SCALE GENOMIC DNA]</scope>
    <source>
        <strain evidence="2 3">DSM 6779</strain>
    </source>
</reference>
<dbReference type="Proteomes" id="UP000249239">
    <property type="component" value="Unassembled WGS sequence"/>
</dbReference>
<keyword evidence="3" id="KW-1185">Reference proteome</keyword>
<comment type="caution">
    <text evidence="2">The sequence shown here is derived from an EMBL/GenBank/DDBJ whole genome shotgun (WGS) entry which is preliminary data.</text>
</comment>
<dbReference type="RefSeq" id="WP_111445786.1">
    <property type="nucleotide sequence ID" value="NZ_QKZK01000013.1"/>
</dbReference>
<organism evidence="2 3">
    <name type="scientific">Breznakibacter xylanolyticus</name>
    <dbReference type="NCBI Taxonomy" id="990"/>
    <lineage>
        <taxon>Bacteria</taxon>
        <taxon>Pseudomonadati</taxon>
        <taxon>Bacteroidota</taxon>
        <taxon>Bacteroidia</taxon>
        <taxon>Marinilabiliales</taxon>
        <taxon>Marinilabiliaceae</taxon>
        <taxon>Breznakibacter</taxon>
    </lineage>
</organism>
<dbReference type="OrthoDB" id="9803893at2"/>
<dbReference type="NCBIfam" id="NF008573">
    <property type="entry name" value="PRK11525.1"/>
    <property type="match status" value="1"/>
</dbReference>
<dbReference type="EMBL" id="QKZK01000013">
    <property type="protein sequence ID" value="PZX16442.1"/>
    <property type="molecule type" value="Genomic_DNA"/>
</dbReference>
<dbReference type="AlphaFoldDB" id="A0A2W7NZ15"/>
<evidence type="ECO:0000259" key="1">
    <source>
        <dbReference type="Pfam" id="PF02498"/>
    </source>
</evidence>
<dbReference type="InterPro" id="IPR003497">
    <property type="entry name" value="BRO_N_domain"/>
</dbReference>
<sequence length="279" mass="31970">MKKDIVYKLTENFEDFLHNTEDGIEFWLARDLQHLLGYGKWDNFQNVISKAKTACEISGQDIADHFADVGKMVDIGSGAQKEIDDVMLTRFACYLIAQNGDPRKEQIAFAQTYFAVQTRKAELIEQKLLELERVQARNKLAETEKELSHVIFEQTGGNQNFALIRSKGDQALFNKTTQQMKDKWGIKNKPLADFMPTILLKAKDFATEITIFNAKQKQMKTEGQISNEHITNNKSVRNTLISRGIVPENLPPEEDVKKLERKIKSEEVKSLKENKGFKN</sequence>
<evidence type="ECO:0000313" key="3">
    <source>
        <dbReference type="Proteomes" id="UP000249239"/>
    </source>
</evidence>
<accession>A0A2W7NZ15</accession>
<dbReference type="Pfam" id="PF02498">
    <property type="entry name" value="Bro-N"/>
    <property type="match status" value="1"/>
</dbReference>
<evidence type="ECO:0000313" key="2">
    <source>
        <dbReference type="EMBL" id="PZX16442.1"/>
    </source>
</evidence>